<keyword evidence="1" id="KW-0732">Signal</keyword>
<dbReference type="EMBL" id="WHUT02000001">
    <property type="protein sequence ID" value="NUB43286.1"/>
    <property type="molecule type" value="Genomic_DNA"/>
</dbReference>
<evidence type="ECO:0000313" key="3">
    <source>
        <dbReference type="Proteomes" id="UP000484076"/>
    </source>
</evidence>
<feature type="signal peptide" evidence="1">
    <location>
        <begin position="1"/>
        <end position="17"/>
    </location>
</feature>
<protein>
    <submittedName>
        <fullName evidence="2">Uncharacterized protein</fullName>
    </submittedName>
</protein>
<keyword evidence="3" id="KW-1185">Reference proteome</keyword>
<accession>A0A8X8GXJ7</accession>
<name>A0A8X8GXJ7_9RHOB</name>
<reference evidence="2" key="1">
    <citation type="submission" date="2020-05" db="EMBL/GenBank/DDBJ databases">
        <title>Fertoebacter nigrum gen. nov., sp. nov., a new member of the family Rhodobacteraceae.</title>
        <authorList>
            <person name="Szuroczki S."/>
            <person name="Abbaszade G."/>
            <person name="Buni D."/>
            <person name="Schumann P."/>
            <person name="Toth E."/>
        </authorList>
    </citation>
    <scope>NUCLEOTIDE SEQUENCE</scope>
    <source>
        <strain evidence="2">RG-N-1a</strain>
    </source>
</reference>
<feature type="chain" id="PRO_5036490630" evidence="1">
    <location>
        <begin position="18"/>
        <end position="190"/>
    </location>
</feature>
<evidence type="ECO:0000313" key="2">
    <source>
        <dbReference type="EMBL" id="NUB43286.1"/>
    </source>
</evidence>
<comment type="caution">
    <text evidence="2">The sequence shown here is derived from an EMBL/GenBank/DDBJ whole genome shotgun (WGS) entry which is preliminary data.</text>
</comment>
<dbReference type="AlphaFoldDB" id="A0A8X8GXJ7"/>
<sequence>MMRAAFALALFALPAQAQQADFSVGSEAAPWNLYAESPALFTAKVVDLTCEITGDCPADCGAGRRQLALLRTADQALVYPMKNAQPVFSGAASELAPYCGQMVEVDGLMITDPDIGAQNVYLVQRIRAEGAADWVKATQWTKDWAAKNPDAAGDGPWFRRDPRVNALIAENGYFGLGAETDAQLVKELFE</sequence>
<gene>
    <name evidence="2" type="ORF">GEU84_002730</name>
</gene>
<organism evidence="2 3">
    <name type="scientific">Fertoeibacter niger</name>
    <dbReference type="NCBI Taxonomy" id="2656921"/>
    <lineage>
        <taxon>Bacteria</taxon>
        <taxon>Pseudomonadati</taxon>
        <taxon>Pseudomonadota</taxon>
        <taxon>Alphaproteobacteria</taxon>
        <taxon>Rhodobacterales</taxon>
        <taxon>Paracoccaceae</taxon>
        <taxon>Fertoeibacter</taxon>
    </lineage>
</organism>
<evidence type="ECO:0000256" key="1">
    <source>
        <dbReference type="SAM" id="SignalP"/>
    </source>
</evidence>
<dbReference type="RefSeq" id="WP_152823941.1">
    <property type="nucleotide sequence ID" value="NZ_WHUT02000001.1"/>
</dbReference>
<proteinExistence type="predicted"/>
<dbReference type="Proteomes" id="UP000484076">
    <property type="component" value="Unassembled WGS sequence"/>
</dbReference>